<protein>
    <submittedName>
        <fullName evidence="2">Phasin family domain protein</fullName>
    </submittedName>
</protein>
<dbReference type="InterPro" id="IPR010127">
    <property type="entry name" value="Phasin_subfam-1"/>
</dbReference>
<keyword evidence="3" id="KW-1185">Reference proteome</keyword>
<evidence type="ECO:0000313" key="2">
    <source>
        <dbReference type="EMBL" id="CDG85765.1"/>
    </source>
</evidence>
<sequence>MFTIAEQFSLASKAVIEAQLASVNAFVHAAVDSGSSVFELNLEAVRTSLAATTVAAKQLLAVKDPRELFSFGQGQSKLAIDRIRSYGREAHEIAQGSHSKFAEVAKSEFAASHQKIGELLQVAKQAPDSVMLPINNFYKTASSGAHEGYDKSTRTGK</sequence>
<dbReference type="OrthoDB" id="8703514at2"/>
<name>W0VDL2_9BURK</name>
<dbReference type="EMBL" id="HG322949">
    <property type="protein sequence ID" value="CDG85765.1"/>
    <property type="molecule type" value="Genomic_DNA"/>
</dbReference>
<dbReference type="STRING" id="1349767.GJA_5168"/>
<reference evidence="2 3" key="1">
    <citation type="journal article" date="2015" name="Genome Announc.">
        <title>Genome Sequence of Mushroom Soft-Rot Pathogen Janthinobacterium agaricidamnosum.</title>
        <authorList>
            <person name="Graupner K."/>
            <person name="Lackner G."/>
            <person name="Hertweck C."/>
        </authorList>
    </citation>
    <scope>NUCLEOTIDE SEQUENCE [LARGE SCALE GENOMIC DNA]</scope>
    <source>
        <strain evidence="3">NBRC 102515 / DSM 9628</strain>
    </source>
</reference>
<dbReference type="HOGENOM" id="CLU_1675543_0_0_4"/>
<organism evidence="2 3">
    <name type="scientific">Janthinobacterium agaricidamnosum NBRC 102515 = DSM 9628</name>
    <dbReference type="NCBI Taxonomy" id="1349767"/>
    <lineage>
        <taxon>Bacteria</taxon>
        <taxon>Pseudomonadati</taxon>
        <taxon>Pseudomonadota</taxon>
        <taxon>Betaproteobacteria</taxon>
        <taxon>Burkholderiales</taxon>
        <taxon>Oxalobacteraceae</taxon>
        <taxon>Janthinobacterium</taxon>
    </lineage>
</organism>
<dbReference type="RefSeq" id="WP_038497514.1">
    <property type="nucleotide sequence ID" value="NZ_BCTH01000097.1"/>
</dbReference>
<feature type="domain" description="Phasin" evidence="1">
    <location>
        <begin position="12"/>
        <end position="107"/>
    </location>
</feature>
<dbReference type="AlphaFoldDB" id="W0VDL2"/>
<evidence type="ECO:0000313" key="3">
    <source>
        <dbReference type="Proteomes" id="UP000027604"/>
    </source>
</evidence>
<dbReference type="InterPro" id="IPR018968">
    <property type="entry name" value="Phasin"/>
</dbReference>
<proteinExistence type="predicted"/>
<evidence type="ECO:0000259" key="1">
    <source>
        <dbReference type="Pfam" id="PF09361"/>
    </source>
</evidence>
<dbReference type="NCBIfam" id="TIGR01841">
    <property type="entry name" value="phasin"/>
    <property type="match status" value="1"/>
</dbReference>
<accession>W0VDL2</accession>
<dbReference type="PATRIC" id="fig|1349767.4.peg.1772"/>
<dbReference type="Proteomes" id="UP000027604">
    <property type="component" value="Chromosome I"/>
</dbReference>
<gene>
    <name evidence="2" type="ORF">GJA_5168</name>
</gene>
<dbReference type="Pfam" id="PF09361">
    <property type="entry name" value="Phasin_2"/>
    <property type="match status" value="1"/>
</dbReference>
<dbReference type="KEGG" id="jag:GJA_5168"/>